<dbReference type="Proteomes" id="UP000243499">
    <property type="component" value="Chromosome 9"/>
</dbReference>
<dbReference type="GO" id="GO:0006654">
    <property type="term" value="P:phosphatidic acid biosynthetic process"/>
    <property type="evidence" value="ECO:0007669"/>
    <property type="project" value="TreeGrafter"/>
</dbReference>
<keyword evidence="4" id="KW-0443">Lipid metabolism</keyword>
<comment type="similarity">
    <text evidence="1 4">Belongs to the 1-acyl-sn-glycerol-3-phosphate acyltransferase family.</text>
</comment>
<feature type="domain" description="Phospholipid/glycerol acyltransferase" evidence="6">
    <location>
        <begin position="143"/>
        <end position="256"/>
    </location>
</feature>
<keyword evidence="2 4" id="KW-0808">Transferase</keyword>
<keyword evidence="5" id="KW-0812">Transmembrane</keyword>
<evidence type="ECO:0000313" key="7">
    <source>
        <dbReference type="EMBL" id="PAN46659.1"/>
    </source>
</evidence>
<dbReference type="AlphaFoldDB" id="A0A2S3IL38"/>
<dbReference type="EMBL" id="CM008054">
    <property type="protein sequence ID" value="PAN46659.1"/>
    <property type="molecule type" value="Genomic_DNA"/>
</dbReference>
<keyword evidence="5" id="KW-0472">Membrane</keyword>
<feature type="transmembrane region" description="Helical" evidence="5">
    <location>
        <begin position="173"/>
        <end position="191"/>
    </location>
</feature>
<evidence type="ECO:0000259" key="6">
    <source>
        <dbReference type="SMART" id="SM00563"/>
    </source>
</evidence>
<dbReference type="InterPro" id="IPR004552">
    <property type="entry name" value="AGP_acyltrans"/>
</dbReference>
<dbReference type="PANTHER" id="PTHR10434:SF60">
    <property type="entry name" value="1-ACYL-SN-GLYCEROL-3-PHOSPHATE ACYLTRANSFERASE LPAT1, CHLOROPLASTIC"/>
    <property type="match status" value="1"/>
</dbReference>
<keyword evidence="4" id="KW-0594">Phospholipid biosynthesis</keyword>
<comment type="domain">
    <text evidence="4">The HXXXXD motif is essential for acyltransferase activity and may constitute the binding site for the phosphate moiety of the glycerol-3-phosphate.</text>
</comment>
<dbReference type="NCBIfam" id="TIGR00530">
    <property type="entry name" value="AGP_acyltrn"/>
    <property type="match status" value="1"/>
</dbReference>
<gene>
    <name evidence="7" type="ORF">PAHAL_9G205700</name>
</gene>
<dbReference type="GO" id="GO:0016020">
    <property type="term" value="C:membrane"/>
    <property type="evidence" value="ECO:0007669"/>
    <property type="project" value="InterPro"/>
</dbReference>
<evidence type="ECO:0000256" key="3">
    <source>
        <dbReference type="ARBA" id="ARBA00023315"/>
    </source>
</evidence>
<evidence type="ECO:0000256" key="4">
    <source>
        <dbReference type="RuleBase" id="RU361267"/>
    </source>
</evidence>
<dbReference type="SUPFAM" id="SSF69593">
    <property type="entry name" value="Glycerol-3-phosphate (1)-acyltransferase"/>
    <property type="match status" value="1"/>
</dbReference>
<dbReference type="Gramene" id="PAN46659">
    <property type="protein sequence ID" value="PAN46659"/>
    <property type="gene ID" value="PAHAL_9G205700"/>
</dbReference>
<evidence type="ECO:0000256" key="1">
    <source>
        <dbReference type="ARBA" id="ARBA00008655"/>
    </source>
</evidence>
<keyword evidence="4" id="KW-0444">Lipid biosynthesis</keyword>
<dbReference type="EC" id="2.3.1.51" evidence="4"/>
<organism evidence="7">
    <name type="scientific">Panicum hallii</name>
    <dbReference type="NCBI Taxonomy" id="206008"/>
    <lineage>
        <taxon>Eukaryota</taxon>
        <taxon>Viridiplantae</taxon>
        <taxon>Streptophyta</taxon>
        <taxon>Embryophyta</taxon>
        <taxon>Tracheophyta</taxon>
        <taxon>Spermatophyta</taxon>
        <taxon>Magnoliopsida</taxon>
        <taxon>Liliopsida</taxon>
        <taxon>Poales</taxon>
        <taxon>Poaceae</taxon>
        <taxon>PACMAD clade</taxon>
        <taxon>Panicoideae</taxon>
        <taxon>Panicodae</taxon>
        <taxon>Paniceae</taxon>
        <taxon>Panicinae</taxon>
        <taxon>Panicum</taxon>
        <taxon>Panicum sect. Panicum</taxon>
    </lineage>
</organism>
<dbReference type="InterPro" id="IPR002123">
    <property type="entry name" value="Plipid/glycerol_acylTrfase"/>
</dbReference>
<proteinExistence type="inferred from homology"/>
<comment type="catalytic activity">
    <reaction evidence="4">
        <text>a 1-acyl-sn-glycero-3-phosphate + an acyl-CoA = a 1,2-diacyl-sn-glycero-3-phosphate + CoA</text>
        <dbReference type="Rhea" id="RHEA:19709"/>
        <dbReference type="ChEBI" id="CHEBI:57287"/>
        <dbReference type="ChEBI" id="CHEBI:57970"/>
        <dbReference type="ChEBI" id="CHEBI:58342"/>
        <dbReference type="ChEBI" id="CHEBI:58608"/>
        <dbReference type="EC" id="2.3.1.51"/>
    </reaction>
</comment>
<keyword evidence="3 4" id="KW-0012">Acyltransferase</keyword>
<dbReference type="PANTHER" id="PTHR10434">
    <property type="entry name" value="1-ACYL-SN-GLYCEROL-3-PHOSPHATE ACYLTRANSFERASE"/>
    <property type="match status" value="1"/>
</dbReference>
<protein>
    <recommendedName>
        <fullName evidence="4">1-acyl-sn-glycerol-3-phosphate acyltransferase</fullName>
        <ecNumber evidence="4">2.3.1.51</ecNumber>
    </recommendedName>
</protein>
<keyword evidence="4" id="KW-1208">Phospholipid metabolism</keyword>
<dbReference type="SMART" id="SM00563">
    <property type="entry name" value="PlsC"/>
    <property type="match status" value="1"/>
</dbReference>
<accession>A0A2S3IL38</accession>
<evidence type="ECO:0000256" key="2">
    <source>
        <dbReference type="ARBA" id="ARBA00022679"/>
    </source>
</evidence>
<name>A0A2S3IL38_9POAL</name>
<dbReference type="GO" id="GO:0003841">
    <property type="term" value="F:1-acylglycerol-3-phosphate O-acyltransferase activity"/>
    <property type="evidence" value="ECO:0007669"/>
    <property type="project" value="UniProtKB-UniRule"/>
</dbReference>
<dbReference type="Pfam" id="PF01553">
    <property type="entry name" value="Acyltransferase"/>
    <property type="match status" value="1"/>
</dbReference>
<evidence type="ECO:0000256" key="5">
    <source>
        <dbReference type="SAM" id="Phobius"/>
    </source>
</evidence>
<dbReference type="CDD" id="cd07989">
    <property type="entry name" value="LPLAT_AGPAT-like"/>
    <property type="match status" value="1"/>
</dbReference>
<keyword evidence="5" id="KW-1133">Transmembrane helix</keyword>
<reference evidence="7" key="1">
    <citation type="submission" date="2018-04" db="EMBL/GenBank/DDBJ databases">
        <title>WGS assembly of Panicum hallii.</title>
        <authorList>
            <person name="Lovell J."/>
            <person name="Jenkins J."/>
            <person name="Lowry D."/>
            <person name="Mamidi S."/>
            <person name="Sreedasyam A."/>
            <person name="Weng X."/>
            <person name="Barry K."/>
            <person name="Bonette J."/>
            <person name="Campitelli B."/>
            <person name="Daum C."/>
            <person name="Gordon S."/>
            <person name="Gould B."/>
            <person name="Lipzen A."/>
            <person name="Macqueen A."/>
            <person name="Palacio-Mejia J."/>
            <person name="Plott C."/>
            <person name="Shakirov E."/>
            <person name="Shu S."/>
            <person name="Yoshinaga Y."/>
            <person name="Zane M."/>
            <person name="Rokhsar D."/>
            <person name="Grimwood J."/>
            <person name="Schmutz J."/>
            <person name="Juenger T."/>
        </authorList>
    </citation>
    <scope>NUCLEOTIDE SEQUENCE [LARGE SCALE GENOMIC DNA]</scope>
    <source>
        <strain evidence="7">FIL2</strain>
    </source>
</reference>
<sequence>MGTLVRPGPAATAAGAASPISIASSSAQAAAGGGRAWSSRRRVSVAAFRSPSPQVLATRWRRRRDTAVRSDAVAGGAAAAAAGDSTQALSAMVVFHPLVLLFDRYRRRAQHYIAKIWATLTISMFYKLEVEGMENLPPNSSPAVYVANHQSFLDIYTLLTLGRCFKFISKTSIFMFPIIGWAMYLLGVIPLRRMDSRSQLDCLKQCVHLVGKGASVFFFPEGTRSRDGKLGVFKRGAFSVATKTGAPVIPITLIGTGKLMPSGMEGILNSGSVKVIIHQPIQGNNAETLCSKARNVIADTLLLHGYGVH</sequence>